<name>A0A974PR76_9HYPH</name>
<reference evidence="1 2" key="1">
    <citation type="submission" date="2020-10" db="EMBL/GenBank/DDBJ databases">
        <title>Degradation of 1,4-Dioxane by Xanthobacter sp. YN2, via a Novel Group-2 Soluble Di-Iron Monooxygenase.</title>
        <authorList>
            <person name="Ma F."/>
            <person name="Wang Y."/>
            <person name="Yang J."/>
            <person name="Guo H."/>
            <person name="Su D."/>
            <person name="Yu L."/>
        </authorList>
    </citation>
    <scope>NUCLEOTIDE SEQUENCE [LARGE SCALE GENOMIC DNA]</scope>
    <source>
        <strain evidence="1 2">YN2</strain>
    </source>
</reference>
<dbReference type="AlphaFoldDB" id="A0A974PR76"/>
<dbReference type="SUPFAM" id="SSF53254">
    <property type="entry name" value="Phosphoglycerate mutase-like"/>
    <property type="match status" value="1"/>
</dbReference>
<dbReference type="EMBL" id="CP063362">
    <property type="protein sequence ID" value="QRG07986.1"/>
    <property type="molecule type" value="Genomic_DNA"/>
</dbReference>
<dbReference type="Proteomes" id="UP000596427">
    <property type="component" value="Chromosome"/>
</dbReference>
<evidence type="ECO:0000313" key="2">
    <source>
        <dbReference type="Proteomes" id="UP000596427"/>
    </source>
</evidence>
<sequence>MTDFLYLTHPQVRVDPAVPVPRWGLSETGVARTRAFAARADLSSYKRIVSSTEEKALQAAGLIAAALGLDVQVGEGLEENDRSATGYLPEAEFQSMANAFFARPQDSVSGWERAVDAQARIAAAVAAALKDGPPGDRPAIFVGHGGVGTLLLCHLAGYPISRVHDQPPVGGGCWFRAGSTARPDRWRTMEEAG</sequence>
<gene>
    <name evidence="1" type="ORF">EZH22_06440</name>
</gene>
<dbReference type="RefSeq" id="WP_203194900.1">
    <property type="nucleotide sequence ID" value="NZ_CP063362.1"/>
</dbReference>
<dbReference type="InterPro" id="IPR029033">
    <property type="entry name" value="His_PPase_superfam"/>
</dbReference>
<protein>
    <submittedName>
        <fullName evidence="1">Histidine phosphatase family protein</fullName>
    </submittedName>
</protein>
<dbReference type="Pfam" id="PF00300">
    <property type="entry name" value="His_Phos_1"/>
    <property type="match status" value="1"/>
</dbReference>
<dbReference type="Gene3D" id="3.40.50.1240">
    <property type="entry name" value="Phosphoglycerate mutase-like"/>
    <property type="match status" value="1"/>
</dbReference>
<evidence type="ECO:0000313" key="1">
    <source>
        <dbReference type="EMBL" id="QRG07986.1"/>
    </source>
</evidence>
<organism evidence="1 2">
    <name type="scientific">Xanthobacter dioxanivorans</name>
    <dbReference type="NCBI Taxonomy" id="2528964"/>
    <lineage>
        <taxon>Bacteria</taxon>
        <taxon>Pseudomonadati</taxon>
        <taxon>Pseudomonadota</taxon>
        <taxon>Alphaproteobacteria</taxon>
        <taxon>Hyphomicrobiales</taxon>
        <taxon>Xanthobacteraceae</taxon>
        <taxon>Xanthobacter</taxon>
    </lineage>
</organism>
<dbReference type="KEGG" id="xdi:EZH22_06440"/>
<accession>A0A974PR76</accession>
<dbReference type="InterPro" id="IPR013078">
    <property type="entry name" value="His_Pase_superF_clade-1"/>
</dbReference>
<keyword evidence="2" id="KW-1185">Reference proteome</keyword>
<proteinExistence type="predicted"/>